<evidence type="ECO:0000256" key="1">
    <source>
        <dbReference type="ARBA" id="ARBA00009690"/>
    </source>
</evidence>
<protein>
    <submittedName>
        <fullName evidence="6">Cell division protein FtsZ</fullName>
    </submittedName>
</protein>
<dbReference type="InterPro" id="IPR018316">
    <property type="entry name" value="Tubulin/FtsZ_2-layer-sand-dom"/>
</dbReference>
<dbReference type="PRINTS" id="PR00423">
    <property type="entry name" value="CELLDVISFTSZ"/>
</dbReference>
<dbReference type="AlphaFoldDB" id="J9GDH3"/>
<dbReference type="InterPro" id="IPR003008">
    <property type="entry name" value="Tubulin_FtsZ_GTPase"/>
</dbReference>
<dbReference type="GO" id="GO:0005525">
    <property type="term" value="F:GTP binding"/>
    <property type="evidence" value="ECO:0007669"/>
    <property type="project" value="UniProtKB-KW"/>
</dbReference>
<keyword evidence="6" id="KW-0132">Cell division</keyword>
<proteinExistence type="inferred from homology"/>
<dbReference type="SMART" id="SM00865">
    <property type="entry name" value="Tubulin_C"/>
    <property type="match status" value="1"/>
</dbReference>
<dbReference type="Gene3D" id="3.40.50.1440">
    <property type="entry name" value="Tubulin/FtsZ, GTPase domain"/>
    <property type="match status" value="1"/>
</dbReference>
<dbReference type="PROSITE" id="PS01135">
    <property type="entry name" value="FTSZ_2"/>
    <property type="match status" value="1"/>
</dbReference>
<dbReference type="Pfam" id="PF00091">
    <property type="entry name" value="Tubulin"/>
    <property type="match status" value="1"/>
</dbReference>
<dbReference type="PANTHER" id="PTHR30314">
    <property type="entry name" value="CELL DIVISION PROTEIN FTSZ-RELATED"/>
    <property type="match status" value="1"/>
</dbReference>
<feature type="domain" description="Tubulin/FtsZ 2-layer sandwich" evidence="5">
    <location>
        <begin position="206"/>
        <end position="327"/>
    </location>
</feature>
<dbReference type="CDD" id="cd02201">
    <property type="entry name" value="FtsZ_type1"/>
    <property type="match status" value="1"/>
</dbReference>
<dbReference type="InterPro" id="IPR024757">
    <property type="entry name" value="FtsZ_C"/>
</dbReference>
<keyword evidence="6" id="KW-0131">Cell cycle</keyword>
<comment type="caution">
    <text evidence="6">The sequence shown here is derived from an EMBL/GenBank/DDBJ whole genome shotgun (WGS) entry which is preliminary data.</text>
</comment>
<dbReference type="InterPro" id="IPR008280">
    <property type="entry name" value="Tub_FtsZ_C"/>
</dbReference>
<dbReference type="NCBIfam" id="TIGR00065">
    <property type="entry name" value="ftsZ"/>
    <property type="match status" value="1"/>
</dbReference>
<dbReference type="InterPro" id="IPR000158">
    <property type="entry name" value="Cell_div_FtsZ"/>
</dbReference>
<name>J9GDH3_9ZZZZ</name>
<evidence type="ECO:0000259" key="4">
    <source>
        <dbReference type="SMART" id="SM00864"/>
    </source>
</evidence>
<dbReference type="Pfam" id="PF12327">
    <property type="entry name" value="FtsZ_C"/>
    <property type="match status" value="1"/>
</dbReference>
<accession>J9GDH3</accession>
<dbReference type="GO" id="GO:0005737">
    <property type="term" value="C:cytoplasm"/>
    <property type="evidence" value="ECO:0007669"/>
    <property type="project" value="TreeGrafter"/>
</dbReference>
<dbReference type="InterPro" id="IPR020805">
    <property type="entry name" value="Cell_div_FtsZ_CS"/>
</dbReference>
<dbReference type="SMART" id="SM00864">
    <property type="entry name" value="Tubulin"/>
    <property type="match status" value="1"/>
</dbReference>
<dbReference type="PANTHER" id="PTHR30314:SF3">
    <property type="entry name" value="MITOCHONDRIAL DIVISION PROTEIN FSZA"/>
    <property type="match status" value="1"/>
</dbReference>
<keyword evidence="3" id="KW-0342">GTP-binding</keyword>
<keyword evidence="2" id="KW-0547">Nucleotide-binding</keyword>
<reference evidence="6" key="1">
    <citation type="journal article" date="2012" name="PLoS ONE">
        <title>Gene sets for utilization of primary and secondary nutrition supplies in the distal gut of endangered iberian lynx.</title>
        <authorList>
            <person name="Alcaide M."/>
            <person name="Messina E."/>
            <person name="Richter M."/>
            <person name="Bargiela R."/>
            <person name="Peplies J."/>
            <person name="Huws S.A."/>
            <person name="Newbold C.J."/>
            <person name="Golyshin P.N."/>
            <person name="Simon M.A."/>
            <person name="Lopez G."/>
            <person name="Yakimov M.M."/>
            <person name="Ferrer M."/>
        </authorList>
    </citation>
    <scope>NUCLEOTIDE SEQUENCE</scope>
</reference>
<dbReference type="SUPFAM" id="SSF55307">
    <property type="entry name" value="Tubulin C-terminal domain-like"/>
    <property type="match status" value="1"/>
</dbReference>
<dbReference type="InterPro" id="IPR036525">
    <property type="entry name" value="Tubulin/FtsZ_GTPase_sf"/>
</dbReference>
<dbReference type="SUPFAM" id="SSF52490">
    <property type="entry name" value="Tubulin nucleotide-binding domain-like"/>
    <property type="match status" value="1"/>
</dbReference>
<dbReference type="EMBL" id="AMCI01003644">
    <property type="protein sequence ID" value="EJW99822.1"/>
    <property type="molecule type" value="Genomic_DNA"/>
</dbReference>
<organism evidence="6">
    <name type="scientific">gut metagenome</name>
    <dbReference type="NCBI Taxonomy" id="749906"/>
    <lineage>
        <taxon>unclassified sequences</taxon>
        <taxon>metagenomes</taxon>
        <taxon>organismal metagenomes</taxon>
    </lineage>
</organism>
<evidence type="ECO:0000259" key="5">
    <source>
        <dbReference type="SMART" id="SM00865"/>
    </source>
</evidence>
<sequence length="404" mass="44545">MSEDLIELANVSNPSLIKIIGVGGGGGNAVGQMYRDNIPEVRYLVINSDSKALRDSPVPDQLQLGPGLGAGGDPVKGEELAEECLDQIKAIFDKDTKMVFITAGMGGGTGTGASPVIAREARKLGILTVGIVTIPFLFEREKQIDKALDGLERLGKEVDAMLVINNQRLCDIYPDMSVINAFKRADETLSTAVSSITEIISMHGRINLDFEDVRTVLTKGGVAVMSTGYAEGENRVTRAIEAALNSPLLNNNDVYNANRILLSITTSDDPKSTMRTNEIDEITQFMNHFPADIHTKWGFSLDRNLGEKIKVTILASGFGLYSKKNNNRAGLQENKQTQMENEKRNELRGRYYHTPSQAKRHPHIFLFSEKDLLNPQLLAQVEDTPTYLRTGEMLQYIRSLSTQN</sequence>
<evidence type="ECO:0000256" key="2">
    <source>
        <dbReference type="ARBA" id="ARBA00022741"/>
    </source>
</evidence>
<evidence type="ECO:0000313" key="6">
    <source>
        <dbReference type="EMBL" id="EJW99822.1"/>
    </source>
</evidence>
<dbReference type="GO" id="GO:0003924">
    <property type="term" value="F:GTPase activity"/>
    <property type="evidence" value="ECO:0007669"/>
    <property type="project" value="InterPro"/>
</dbReference>
<dbReference type="GO" id="GO:0032153">
    <property type="term" value="C:cell division site"/>
    <property type="evidence" value="ECO:0007669"/>
    <property type="project" value="TreeGrafter"/>
</dbReference>
<comment type="similarity">
    <text evidence="1">Belongs to the FtsZ family.</text>
</comment>
<feature type="domain" description="Tubulin/FtsZ GTPase" evidence="4">
    <location>
        <begin position="16"/>
        <end position="204"/>
    </location>
</feature>
<dbReference type="GO" id="GO:0051301">
    <property type="term" value="P:cell division"/>
    <property type="evidence" value="ECO:0007669"/>
    <property type="project" value="UniProtKB-KW"/>
</dbReference>
<dbReference type="InterPro" id="IPR045061">
    <property type="entry name" value="FtsZ/CetZ"/>
</dbReference>
<evidence type="ECO:0000256" key="3">
    <source>
        <dbReference type="ARBA" id="ARBA00023134"/>
    </source>
</evidence>
<dbReference type="HAMAP" id="MF_00909">
    <property type="entry name" value="FtsZ"/>
    <property type="match status" value="1"/>
</dbReference>
<gene>
    <name evidence="6" type="ORF">EVA_12088</name>
</gene>